<comment type="subcellular location">
    <subcellularLocation>
        <location evidence="1">Membrane</location>
        <topology evidence="1">Multi-pass membrane protein</topology>
    </subcellularLocation>
</comment>
<dbReference type="InterPro" id="IPR011701">
    <property type="entry name" value="MFS"/>
</dbReference>
<evidence type="ECO:0000256" key="5">
    <source>
        <dbReference type="ARBA" id="ARBA00023136"/>
    </source>
</evidence>
<keyword evidence="2" id="KW-0813">Transport</keyword>
<evidence type="ECO:0000313" key="7">
    <source>
        <dbReference type="Proteomes" id="UP000078572"/>
    </source>
</evidence>
<evidence type="ECO:0000256" key="1">
    <source>
        <dbReference type="ARBA" id="ARBA00004141"/>
    </source>
</evidence>
<dbReference type="STRING" id="190721.ACS15_1763"/>
<dbReference type="GeneID" id="61526012"/>
<keyword evidence="7" id="KW-1185">Reference proteome</keyword>
<dbReference type="PROSITE" id="PS50850">
    <property type="entry name" value="MFS"/>
    <property type="match status" value="1"/>
</dbReference>
<keyword evidence="3" id="KW-0812">Transmembrane</keyword>
<keyword evidence="5" id="KW-0472">Membrane</keyword>
<dbReference type="GO" id="GO:0022857">
    <property type="term" value="F:transmembrane transporter activity"/>
    <property type="evidence" value="ECO:0007669"/>
    <property type="project" value="InterPro"/>
</dbReference>
<dbReference type="GO" id="GO:0016020">
    <property type="term" value="C:membrane"/>
    <property type="evidence" value="ECO:0007669"/>
    <property type="project" value="UniProtKB-SubCell"/>
</dbReference>
<dbReference type="AlphaFoldDB" id="A0A192A232"/>
<dbReference type="OrthoDB" id="8581632at2"/>
<accession>A0A192A232</accession>
<dbReference type="Gene3D" id="1.20.1250.20">
    <property type="entry name" value="MFS general substrate transporter like domains"/>
    <property type="match status" value="1"/>
</dbReference>
<dbReference type="SUPFAM" id="SSF103473">
    <property type="entry name" value="MFS general substrate transporter"/>
    <property type="match status" value="1"/>
</dbReference>
<sequence>MNTPSTDHMVSPSPAPRRQPAGQPAESTVGSRMELRMVGMVIGLATGVDYMSNLMFSIAGPHIEGGVLASQDVYLWAVTAYAAAASLAILVMGRLADHMTYRKHTLLSLGVFIAGTLMCAAAEGGTMLIVGRAVQGFGGGPMLSTSRIFVQHSPAHERRTMMKGMIYGIFGLSCVSPILSAALNEQFGWRSTFIAQLLVAVVVCVLVAAFYPHPKMQERKGDFASLDWPSAIAFGLAALIALHGFQQARFVHPDGSPAQVVPIIAVVALILWIGIRQTGHPLPWVDLRATLQRRFMMGMVFYAIYYVFASGWSFLSSSLLQNGLGFRYETTAQLISLGGLVTVVLGILNFQLTNVLPPKRVLISIGFVLMATALLWMSRVAMPGAGVAAVAPAFMIEGMVGMFVVIQVAGLTYVDLPAKDFGHAYQFKGIMRAWAQAFGTMGATLLLQRGQAQHRTDLVGHVSALTPAWQWPHPLQGVELVRISAEIDRQATLLAVGDLFAWGAVVALVCAGAIWLQRHLR</sequence>
<gene>
    <name evidence="6" type="ORF">A9Y76_08285</name>
</gene>
<dbReference type="PANTHER" id="PTHR42718:SF9">
    <property type="entry name" value="MAJOR FACILITATOR SUPERFAMILY MULTIDRUG TRANSPORTER MFSC"/>
    <property type="match status" value="1"/>
</dbReference>
<reference evidence="7" key="1">
    <citation type="submission" date="2016-06" db="EMBL/GenBank/DDBJ databases">
        <authorList>
            <person name="Xu Y."/>
            <person name="Nagy A."/>
            <person name="Yan X."/>
            <person name="Kim S.W."/>
            <person name="Haley B."/>
            <person name="Liu N.T."/>
            <person name="Nou X."/>
        </authorList>
    </citation>
    <scope>NUCLEOTIDE SEQUENCE [LARGE SCALE GENOMIC DNA]</scope>
    <source>
        <strain evidence="7">ATCC 49129</strain>
    </source>
</reference>
<evidence type="ECO:0000256" key="3">
    <source>
        <dbReference type="ARBA" id="ARBA00022692"/>
    </source>
</evidence>
<evidence type="ECO:0000256" key="4">
    <source>
        <dbReference type="ARBA" id="ARBA00022989"/>
    </source>
</evidence>
<name>A0A192A232_9RALS</name>
<dbReference type="PANTHER" id="PTHR42718">
    <property type="entry name" value="MAJOR FACILITATOR SUPERFAMILY MULTIDRUG TRANSPORTER MFSC"/>
    <property type="match status" value="1"/>
</dbReference>
<dbReference type="InterPro" id="IPR036259">
    <property type="entry name" value="MFS_trans_sf"/>
</dbReference>
<dbReference type="EMBL" id="CP016022">
    <property type="protein sequence ID" value="ANJ74449.1"/>
    <property type="molecule type" value="Genomic_DNA"/>
</dbReference>
<dbReference type="Proteomes" id="UP000078572">
    <property type="component" value="Chromosome 1"/>
</dbReference>
<evidence type="ECO:0000256" key="2">
    <source>
        <dbReference type="ARBA" id="ARBA00022448"/>
    </source>
</evidence>
<keyword evidence="4" id="KW-1133">Transmembrane helix</keyword>
<dbReference type="Pfam" id="PF07690">
    <property type="entry name" value="MFS_1"/>
    <property type="match status" value="1"/>
</dbReference>
<organism evidence="6 7">
    <name type="scientific">Ralstonia insidiosa</name>
    <dbReference type="NCBI Taxonomy" id="190721"/>
    <lineage>
        <taxon>Bacteria</taxon>
        <taxon>Pseudomonadati</taxon>
        <taxon>Pseudomonadota</taxon>
        <taxon>Betaproteobacteria</taxon>
        <taxon>Burkholderiales</taxon>
        <taxon>Burkholderiaceae</taxon>
        <taxon>Ralstonia</taxon>
    </lineage>
</organism>
<dbReference type="RefSeq" id="WP_064806314.1">
    <property type="nucleotide sequence ID" value="NZ_CP016022.1"/>
</dbReference>
<evidence type="ECO:0000313" key="6">
    <source>
        <dbReference type="EMBL" id="ANJ74449.1"/>
    </source>
</evidence>
<dbReference type="InterPro" id="IPR020846">
    <property type="entry name" value="MFS_dom"/>
</dbReference>
<proteinExistence type="predicted"/>
<protein>
    <submittedName>
        <fullName evidence="6">MFS transporter</fullName>
    </submittedName>
</protein>